<feature type="region of interest" description="Disordered" evidence="1">
    <location>
        <begin position="367"/>
        <end position="390"/>
    </location>
</feature>
<dbReference type="EMBL" id="JAFHKP010000028">
    <property type="protein sequence ID" value="KAG5475224.1"/>
    <property type="molecule type" value="Genomic_DNA"/>
</dbReference>
<evidence type="ECO:0000256" key="1">
    <source>
        <dbReference type="SAM" id="MobiDB-lite"/>
    </source>
</evidence>
<dbReference type="RefSeq" id="XP_067691753.1">
    <property type="nucleotide sequence ID" value="XM_067836382.1"/>
</dbReference>
<reference evidence="2 3" key="1">
    <citation type="submission" date="2021-02" db="EMBL/GenBank/DDBJ databases">
        <title>Leishmania (Mundinia) enrietti genome sequencing and assembly.</title>
        <authorList>
            <person name="Almutairi H."/>
            <person name="Gatherer D."/>
        </authorList>
    </citation>
    <scope>NUCLEOTIDE SEQUENCE [LARGE SCALE GENOMIC DNA]</scope>
    <source>
        <strain evidence="2">CUR178</strain>
    </source>
</reference>
<evidence type="ECO:0000313" key="3">
    <source>
        <dbReference type="Proteomes" id="UP000674179"/>
    </source>
</evidence>
<gene>
    <name evidence="2" type="ORF">CUR178_04677</name>
</gene>
<proteinExistence type="predicted"/>
<name>A0A836GMJ2_LEIEN</name>
<keyword evidence="3" id="KW-1185">Reference proteome</keyword>
<dbReference type="AlphaFoldDB" id="A0A836GMJ2"/>
<evidence type="ECO:0000313" key="2">
    <source>
        <dbReference type="EMBL" id="KAG5475224.1"/>
    </source>
</evidence>
<dbReference type="GeneID" id="94171892"/>
<dbReference type="OrthoDB" id="265684at2759"/>
<feature type="compositionally biased region" description="Basic and acidic residues" evidence="1">
    <location>
        <begin position="367"/>
        <end position="377"/>
    </location>
</feature>
<comment type="caution">
    <text evidence="2">The sequence shown here is derived from an EMBL/GenBank/DDBJ whole genome shotgun (WGS) entry which is preliminary data.</text>
</comment>
<organism evidence="2 3">
    <name type="scientific">Leishmania enriettii</name>
    <dbReference type="NCBI Taxonomy" id="5663"/>
    <lineage>
        <taxon>Eukaryota</taxon>
        <taxon>Discoba</taxon>
        <taxon>Euglenozoa</taxon>
        <taxon>Kinetoplastea</taxon>
        <taxon>Metakinetoplastina</taxon>
        <taxon>Trypanosomatida</taxon>
        <taxon>Trypanosomatidae</taxon>
        <taxon>Leishmaniinae</taxon>
        <taxon>Leishmania</taxon>
    </lineage>
</organism>
<dbReference type="Proteomes" id="UP000674179">
    <property type="component" value="Chromosome 28"/>
</dbReference>
<protein>
    <submittedName>
        <fullName evidence="2">Uncharacterized protein</fullName>
    </submittedName>
</protein>
<dbReference type="KEGG" id="lenr:94171892"/>
<accession>A0A836GMJ2</accession>
<sequence length="390" mass="42081">MATFASLYPRWAAQAQRMRHASAMAFCDSAEALLGPAVMAPRERANSLTWLEAHAAVRLCTLTGKSFDCYGLPSRQSHKDRRARFSLIKSVKGLASHLTTPINPSFQECLIRVVESESDLTFEVRQLSDGNCARGQLLFAAPLTALLDVVSDSVTERDKVIFAHLPSSFQPAAENSSYVAPVDASTNRRALRTANTPMTTVPRKKVVSTLFSAYGDIGLDLVFRAAQADAVNLRCSSSSLSSVSHSAAADGSGAPYTRVRLRFVSTKERNAWLSFCAEAYLGLLLDSIRTGRDTVFVVDENDHPSLTAAASPSTTLVPRCDVRDIEKPTEEAVGCYIDFFLSVSAKGDTGGGLTATPPSCRVLERALEDARGRRPSAELKGAGDASGRRR</sequence>